<feature type="domain" description="DUF5808" evidence="2">
    <location>
        <begin position="96"/>
        <end position="120"/>
    </location>
</feature>
<name>W5XWR6_9CORY</name>
<accession>W5XWR6</accession>
<proteinExistence type="predicted"/>
<keyword evidence="4" id="KW-1185">Reference proteome</keyword>
<feature type="transmembrane region" description="Helical" evidence="1">
    <location>
        <begin position="252"/>
        <end position="272"/>
    </location>
</feature>
<evidence type="ECO:0000313" key="4">
    <source>
        <dbReference type="Proteomes" id="UP000019222"/>
    </source>
</evidence>
<evidence type="ECO:0000259" key="2">
    <source>
        <dbReference type="Pfam" id="PF19124"/>
    </source>
</evidence>
<keyword evidence="1" id="KW-0472">Membrane</keyword>
<organism evidence="3 4">
    <name type="scientific">Corynebacterium vitaeruminis DSM 20294</name>
    <dbReference type="NCBI Taxonomy" id="1224164"/>
    <lineage>
        <taxon>Bacteria</taxon>
        <taxon>Bacillati</taxon>
        <taxon>Actinomycetota</taxon>
        <taxon>Actinomycetes</taxon>
        <taxon>Mycobacteriales</taxon>
        <taxon>Corynebacteriaceae</taxon>
        <taxon>Corynebacterium</taxon>
    </lineage>
</organism>
<feature type="transmembrane region" description="Helical" evidence="1">
    <location>
        <begin position="190"/>
        <end position="209"/>
    </location>
</feature>
<feature type="transmembrane region" description="Helical" evidence="1">
    <location>
        <begin position="221"/>
        <end position="240"/>
    </location>
</feature>
<dbReference type="RefSeq" id="WP_025251528.1">
    <property type="nucleotide sequence ID" value="NZ_CP004353.1"/>
</dbReference>
<dbReference type="eggNOG" id="ENOG50340W7">
    <property type="taxonomic scope" value="Bacteria"/>
</dbReference>
<evidence type="ECO:0000256" key="1">
    <source>
        <dbReference type="SAM" id="Phobius"/>
    </source>
</evidence>
<dbReference type="Pfam" id="PF19124">
    <property type="entry name" value="DUF5808"/>
    <property type="match status" value="1"/>
</dbReference>
<dbReference type="PATRIC" id="fig|1224164.3.peg.56"/>
<dbReference type="EMBL" id="CP004353">
    <property type="protein sequence ID" value="AHI21451.1"/>
    <property type="molecule type" value="Genomic_DNA"/>
</dbReference>
<dbReference type="HOGENOM" id="CLU_978723_0_0_11"/>
<protein>
    <recommendedName>
        <fullName evidence="2">DUF5808 domain-containing protein</fullName>
    </recommendedName>
</protein>
<gene>
    <name evidence="3" type="ORF">B843_00275</name>
</gene>
<dbReference type="STRING" id="1224164.B843_00275"/>
<evidence type="ECO:0000313" key="3">
    <source>
        <dbReference type="EMBL" id="AHI21451.1"/>
    </source>
</evidence>
<dbReference type="AlphaFoldDB" id="W5XWR6"/>
<dbReference type="Proteomes" id="UP000019222">
    <property type="component" value="Chromosome"/>
</dbReference>
<sequence>MFTPDDYLAAIDRMLTASGLNRLTAERILAEQSDLLRDLAEDGSNLEEELGTPADYAASLSEQLDEQPQRKSAFSRFSTRPFGALTREGRSHLWDPQDPSILQPHLFGFGWSVNWGAVAVRLGWIRPDDVDADVLGAIPSPVLKTAQGLPIALAAGHLLALSATYGKLPERVHSGWDAVGKPKKATRPRVYLALPALAGAATAGAALIPAARGDREDSLRAASLATVVCAVAPSMLIGNLAELGRMPNPGALSAIAAVAGIAGSLGVVVLPLRSGLTAIWKKEGVV</sequence>
<dbReference type="InterPro" id="IPR043831">
    <property type="entry name" value="DUF5808"/>
</dbReference>
<keyword evidence="1" id="KW-1133">Transmembrane helix</keyword>
<keyword evidence="1" id="KW-0812">Transmembrane</keyword>
<reference evidence="3 4" key="1">
    <citation type="submission" date="2013-02" db="EMBL/GenBank/DDBJ databases">
        <title>The complete genome sequence of Corynebacterium vitaeruminis DSM 20294.</title>
        <authorList>
            <person name="Ruckert C."/>
            <person name="Albersmeier A."/>
            <person name="Kalinowski J."/>
        </authorList>
    </citation>
    <scope>NUCLEOTIDE SEQUENCE [LARGE SCALE GENOMIC DNA]</scope>
    <source>
        <strain evidence="4">ATCC 10234</strain>
    </source>
</reference>
<dbReference type="KEGG" id="cvt:B843_00275"/>